<reference evidence="1 2" key="1">
    <citation type="journal article" date="2018" name="Evol. Lett.">
        <title>Horizontal gene cluster transfer increased hallucinogenic mushroom diversity.</title>
        <authorList>
            <person name="Reynolds H.T."/>
            <person name="Vijayakumar V."/>
            <person name="Gluck-Thaler E."/>
            <person name="Korotkin H.B."/>
            <person name="Matheny P.B."/>
            <person name="Slot J.C."/>
        </authorList>
    </citation>
    <scope>NUCLEOTIDE SEQUENCE [LARGE SCALE GENOMIC DNA]</scope>
    <source>
        <strain evidence="1 2">SRW20</strain>
    </source>
</reference>
<evidence type="ECO:0000313" key="1">
    <source>
        <dbReference type="EMBL" id="PPQ74309.1"/>
    </source>
</evidence>
<name>A0A409W6Y9_9AGAR</name>
<gene>
    <name evidence="1" type="ORF">CVT26_004154</name>
</gene>
<dbReference type="Proteomes" id="UP000284706">
    <property type="component" value="Unassembled WGS sequence"/>
</dbReference>
<keyword evidence="2" id="KW-1185">Reference proteome</keyword>
<sequence>MSPRRYADQQTASLAISGIAVDVESEGAVQTDGREETIMRGYEAGLNNSEVSPLHCNQSEAANKVVIDQPGDKYIKRCNFGDTSDQGIRNLEVEIKSFIPSQFLQLLLRQLVQSIRQPRILPAVASNLNVKRNLLQLGPTGLCEDLVESSPILACPAIFIRLDEDVDVEGFEDVCLLALCAEVLELAGDAS</sequence>
<proteinExistence type="predicted"/>
<protein>
    <submittedName>
        <fullName evidence="1">Uncharacterized protein</fullName>
    </submittedName>
</protein>
<comment type="caution">
    <text evidence="1">The sequence shown here is derived from an EMBL/GenBank/DDBJ whole genome shotgun (WGS) entry which is preliminary data.</text>
</comment>
<evidence type="ECO:0000313" key="2">
    <source>
        <dbReference type="Proteomes" id="UP000284706"/>
    </source>
</evidence>
<dbReference type="InParanoid" id="A0A409W6Y9"/>
<dbReference type="AlphaFoldDB" id="A0A409W6Y9"/>
<organism evidence="1 2">
    <name type="scientific">Gymnopilus dilepis</name>
    <dbReference type="NCBI Taxonomy" id="231916"/>
    <lineage>
        <taxon>Eukaryota</taxon>
        <taxon>Fungi</taxon>
        <taxon>Dikarya</taxon>
        <taxon>Basidiomycota</taxon>
        <taxon>Agaricomycotina</taxon>
        <taxon>Agaricomycetes</taxon>
        <taxon>Agaricomycetidae</taxon>
        <taxon>Agaricales</taxon>
        <taxon>Agaricineae</taxon>
        <taxon>Hymenogastraceae</taxon>
        <taxon>Gymnopilus</taxon>
    </lineage>
</organism>
<dbReference type="EMBL" id="NHYE01005350">
    <property type="protein sequence ID" value="PPQ74309.1"/>
    <property type="molecule type" value="Genomic_DNA"/>
</dbReference>
<accession>A0A409W6Y9</accession>